<dbReference type="InterPro" id="IPR036412">
    <property type="entry name" value="HAD-like_sf"/>
</dbReference>
<dbReference type="SFLD" id="SFLDS00003">
    <property type="entry name" value="Haloacid_Dehalogenase"/>
    <property type="match status" value="1"/>
</dbReference>
<dbReference type="SFLD" id="SFLDG01129">
    <property type="entry name" value="C1.5:_HAD__Beta-PGM__Phosphata"/>
    <property type="match status" value="1"/>
</dbReference>
<accession>A0A6N8J9Q5</accession>
<dbReference type="RefSeq" id="WP_157300597.1">
    <property type="nucleotide sequence ID" value="NZ_BAAAZB010000005.1"/>
</dbReference>
<dbReference type="InterPro" id="IPR023198">
    <property type="entry name" value="PGP-like_dom2"/>
</dbReference>
<dbReference type="Gene3D" id="1.10.150.240">
    <property type="entry name" value="Putative phosphatase, domain 2"/>
    <property type="match status" value="1"/>
</dbReference>
<name>A0A6N8J9Q5_9BACT</name>
<dbReference type="GO" id="GO:0006281">
    <property type="term" value="P:DNA repair"/>
    <property type="evidence" value="ECO:0007669"/>
    <property type="project" value="TreeGrafter"/>
</dbReference>
<proteinExistence type="predicted"/>
<dbReference type="InterPro" id="IPR023214">
    <property type="entry name" value="HAD_sf"/>
</dbReference>
<gene>
    <name evidence="1" type="ORF">GO495_15320</name>
</gene>
<dbReference type="GO" id="GO:0008967">
    <property type="term" value="F:phosphoglycolate phosphatase activity"/>
    <property type="evidence" value="ECO:0007669"/>
    <property type="project" value="TreeGrafter"/>
</dbReference>
<dbReference type="InterPro" id="IPR041492">
    <property type="entry name" value="HAD_2"/>
</dbReference>
<dbReference type="InterPro" id="IPR050155">
    <property type="entry name" value="HAD-like_hydrolase_sf"/>
</dbReference>
<sequence>MGIKLAVFDIAGTTLKDNHEVSKVFQTALSHFDYHLSLDKIDPLMGYEKAFAIRQLLEANAPEPIEEQLVKSIHQTFMEQMMRYYETAELQPLPNVEATFRKLQEAGIRVGINTGFSRNIASIIIDRLQWEKTQLIDLLIASDEVPEGRPHPYMIRSMMHSLQISDPLEVMKVGDTEVDIREGQNAGCRYVIGVTTGIFSREGLALYNPTHIIDDIADVVTIASL</sequence>
<dbReference type="GO" id="GO:0005829">
    <property type="term" value="C:cytosol"/>
    <property type="evidence" value="ECO:0007669"/>
    <property type="project" value="TreeGrafter"/>
</dbReference>
<dbReference type="Pfam" id="PF13419">
    <property type="entry name" value="HAD_2"/>
    <property type="match status" value="1"/>
</dbReference>
<keyword evidence="1" id="KW-0378">Hydrolase</keyword>
<comment type="caution">
    <text evidence="1">The sequence shown here is derived from an EMBL/GenBank/DDBJ whole genome shotgun (WGS) entry which is preliminary data.</text>
</comment>
<dbReference type="PANTHER" id="PTHR43434:SF19">
    <property type="entry name" value="PHOSPHONOACETALDEHYDE HYDROLASE"/>
    <property type="match status" value="1"/>
</dbReference>
<evidence type="ECO:0000313" key="2">
    <source>
        <dbReference type="Proteomes" id="UP000468388"/>
    </source>
</evidence>
<dbReference type="EMBL" id="WRXO01000004">
    <property type="protein sequence ID" value="MVT41960.1"/>
    <property type="molecule type" value="Genomic_DNA"/>
</dbReference>
<evidence type="ECO:0000313" key="1">
    <source>
        <dbReference type="EMBL" id="MVT41960.1"/>
    </source>
</evidence>
<keyword evidence="2" id="KW-1185">Reference proteome</keyword>
<dbReference type="OrthoDB" id="5504491at2"/>
<reference evidence="1 2" key="1">
    <citation type="submission" date="2019-12" db="EMBL/GenBank/DDBJ databases">
        <title>The draft genomic sequence of strain Chitinophaga oryziterrae JCM 16595.</title>
        <authorList>
            <person name="Zhang X."/>
        </authorList>
    </citation>
    <scope>NUCLEOTIDE SEQUENCE [LARGE SCALE GENOMIC DNA]</scope>
    <source>
        <strain evidence="1 2">JCM 16595</strain>
    </source>
</reference>
<dbReference type="SUPFAM" id="SSF56784">
    <property type="entry name" value="HAD-like"/>
    <property type="match status" value="1"/>
</dbReference>
<dbReference type="AlphaFoldDB" id="A0A6N8J9Q5"/>
<protein>
    <submittedName>
        <fullName evidence="1">HAD hydrolase-like protein</fullName>
    </submittedName>
</protein>
<dbReference type="PANTHER" id="PTHR43434">
    <property type="entry name" value="PHOSPHOGLYCOLATE PHOSPHATASE"/>
    <property type="match status" value="1"/>
</dbReference>
<dbReference type="Gene3D" id="3.40.50.1000">
    <property type="entry name" value="HAD superfamily/HAD-like"/>
    <property type="match status" value="1"/>
</dbReference>
<dbReference type="Proteomes" id="UP000468388">
    <property type="component" value="Unassembled WGS sequence"/>
</dbReference>
<organism evidence="1 2">
    <name type="scientific">Chitinophaga oryziterrae</name>
    <dbReference type="NCBI Taxonomy" id="1031224"/>
    <lineage>
        <taxon>Bacteria</taxon>
        <taxon>Pseudomonadati</taxon>
        <taxon>Bacteroidota</taxon>
        <taxon>Chitinophagia</taxon>
        <taxon>Chitinophagales</taxon>
        <taxon>Chitinophagaceae</taxon>
        <taxon>Chitinophaga</taxon>
    </lineage>
</organism>